<evidence type="ECO:0000313" key="4">
    <source>
        <dbReference type="Proteomes" id="UP000003163"/>
    </source>
</evidence>
<comment type="caution">
    <text evidence="3">The sequence shown here is derived from an EMBL/GenBank/DDBJ whole genome shotgun (WGS) entry which is preliminary data.</text>
</comment>
<evidence type="ECO:0000256" key="2">
    <source>
        <dbReference type="SAM" id="Phobius"/>
    </source>
</evidence>
<proteinExistence type="predicted"/>
<reference evidence="4" key="2">
    <citation type="submission" date="2015-07" db="EMBL/GenBank/DDBJ databases">
        <title>Contrasting host-pathogen interactions and genome evolution in two generalist and specialist microsporidian pathogens of mosquitoes.</title>
        <authorList>
            <consortium name="The Broad Institute Genomics Platform"/>
            <consortium name="The Broad Institute Genome Sequencing Center for Infectious Disease"/>
            <person name="Cuomo C.A."/>
            <person name="Sanscrainte N.D."/>
            <person name="Goldberg J.M."/>
            <person name="Heiman D."/>
            <person name="Young S."/>
            <person name="Zeng Q."/>
            <person name="Becnel J.J."/>
            <person name="Birren B.W."/>
        </authorList>
    </citation>
    <scope>NUCLEOTIDE SEQUENCE [LARGE SCALE GENOMIC DNA]</scope>
    <source>
        <strain evidence="4">USNM 41457</strain>
    </source>
</reference>
<keyword evidence="2" id="KW-1133">Transmembrane helix</keyword>
<dbReference type="AlphaFoldDB" id="J8ZPW4"/>
<evidence type="ECO:0000256" key="1">
    <source>
        <dbReference type="SAM" id="MobiDB-lite"/>
    </source>
</evidence>
<keyword evidence="4" id="KW-1185">Reference proteome</keyword>
<keyword evidence="2" id="KW-0472">Membrane</keyword>
<name>J8ZPW4_EDHAE</name>
<dbReference type="VEuPathDB" id="MicrosporidiaDB:EDEG_03749"/>
<feature type="compositionally biased region" description="Basic and acidic residues" evidence="1">
    <location>
        <begin position="278"/>
        <end position="299"/>
    </location>
</feature>
<keyword evidence="2" id="KW-0812">Transmembrane</keyword>
<dbReference type="HOGENOM" id="CLU_361698_0_0_1"/>
<evidence type="ECO:0000313" key="3">
    <source>
        <dbReference type="EMBL" id="EJW01733.1"/>
    </source>
</evidence>
<feature type="region of interest" description="Disordered" evidence="1">
    <location>
        <begin position="271"/>
        <end position="338"/>
    </location>
</feature>
<feature type="transmembrane region" description="Helical" evidence="2">
    <location>
        <begin position="21"/>
        <end position="40"/>
    </location>
</feature>
<accession>J8ZPW4</accession>
<dbReference type="EMBL" id="AFBI03000118">
    <property type="protein sequence ID" value="EJW01733.1"/>
    <property type="molecule type" value="Genomic_DNA"/>
</dbReference>
<protein>
    <submittedName>
        <fullName evidence="3">Uncharacterized protein</fullName>
    </submittedName>
</protein>
<dbReference type="InParanoid" id="J8ZPW4"/>
<organism evidence="3 4">
    <name type="scientific">Edhazardia aedis (strain USNM 41457)</name>
    <name type="common">Microsporidian parasite</name>
    <dbReference type="NCBI Taxonomy" id="1003232"/>
    <lineage>
        <taxon>Eukaryota</taxon>
        <taxon>Fungi</taxon>
        <taxon>Fungi incertae sedis</taxon>
        <taxon>Microsporidia</taxon>
        <taxon>Edhazardia</taxon>
    </lineage>
</organism>
<sequence>MINLKTTTARRAYIQSTQKSNLSTLNFLLIIFVPFIRSSFSLELSSTVRQMENRQEFFRIVSIQGQDANDGVYEIKNDNVKSIGLLSKKSKNERSGVYLNDLYRSTEISIYKSVQDNVGAFYNVGDLTELSDVAILDRFICIDRAEVFVKKNNADENNNESEIKPKYQTYFYLSKLETPLLRETLIKLFFHQFDLRYSSISVRDYADGKAIAEIFQCSVFPESVCLVAEYYANPAVYVVVNTSGRHTVISVVKAVSQHAIVDEIVEIEEEVGEDEENNINKEKNNEEGEKIEDKEDENTNKNGDANSEKKSENKIDDRDIQNEQVDDDENAKKTKKTQKIVKKLQDTGKLLLNTLETKTFEVLSDYKLNFFIMAWLKSVILSKFALQKSNEEYIIKFYPCFDHVFDVKEDIYVANCGSNASENDDTSLIQNLCELENEKIVEVVEKLWEKNRSIEKNNILRKYEVVRNKKDSLQDDEKPDFVLKRKNPTNKKIISCDVTKILVEIRNALLISWAPDSDVPTLKLRSDRDFHLIDIDLHSQKLLDCFNILFEKNFAEIYENIKEIRSKYQNTIDEEATKFSEVAGGNNNDNESDNKQSKLDVKLAFHGDFSSLMNKKEFNGFVVPEDYVVNGALKLTGERYIANDDRIYKFTEKNDVFEENFKKVSTEIKTNEHYKNILSNFEGFEHVPFEHTKKFLLTYIKFSILAGENIQFEALAERFSNIIDSKAIKEIYNNCIKKQQEAYEKLHGKDKKSLAFDEFIKKDKKWSKKISKR</sequence>
<feature type="compositionally biased region" description="Basic and acidic residues" evidence="1">
    <location>
        <begin position="306"/>
        <end position="321"/>
    </location>
</feature>
<gene>
    <name evidence="3" type="ORF">EDEG_03749</name>
</gene>
<dbReference type="Proteomes" id="UP000003163">
    <property type="component" value="Unassembled WGS sequence"/>
</dbReference>
<reference evidence="3 4" key="1">
    <citation type="submission" date="2011-08" db="EMBL/GenBank/DDBJ databases">
        <authorList>
            <person name="Liu Z.J."/>
            <person name="Shi F.L."/>
            <person name="Lu J.Q."/>
            <person name="Li M."/>
            <person name="Wang Z.L."/>
        </authorList>
    </citation>
    <scope>NUCLEOTIDE SEQUENCE [LARGE SCALE GENOMIC DNA]</scope>
    <source>
        <strain evidence="3 4">USNM 41457</strain>
    </source>
</reference>